<evidence type="ECO:0000313" key="4">
    <source>
        <dbReference type="EMBL" id="CDW76374.1"/>
    </source>
</evidence>
<dbReference type="InterPro" id="IPR052634">
    <property type="entry name" value="Sperm_flagellar-bone_growth"/>
</dbReference>
<feature type="region of interest" description="Disordered" evidence="2">
    <location>
        <begin position="1078"/>
        <end position="1125"/>
    </location>
</feature>
<feature type="compositionally biased region" description="Basic and acidic residues" evidence="2">
    <location>
        <begin position="1355"/>
        <end position="1380"/>
    </location>
</feature>
<dbReference type="Proteomes" id="UP000039865">
    <property type="component" value="Unassembled WGS sequence"/>
</dbReference>
<organism evidence="4 5">
    <name type="scientific">Stylonychia lemnae</name>
    <name type="common">Ciliate</name>
    <dbReference type="NCBI Taxonomy" id="5949"/>
    <lineage>
        <taxon>Eukaryota</taxon>
        <taxon>Sar</taxon>
        <taxon>Alveolata</taxon>
        <taxon>Ciliophora</taxon>
        <taxon>Intramacronucleata</taxon>
        <taxon>Spirotrichea</taxon>
        <taxon>Stichotrichia</taxon>
        <taxon>Sporadotrichida</taxon>
        <taxon>Oxytrichidae</taxon>
        <taxon>Stylonychinae</taxon>
        <taxon>Stylonychia</taxon>
    </lineage>
</organism>
<feature type="region of interest" description="Disordered" evidence="2">
    <location>
        <begin position="168"/>
        <end position="195"/>
    </location>
</feature>
<dbReference type="SUPFAM" id="SSF47576">
    <property type="entry name" value="Calponin-homology domain, CH-domain"/>
    <property type="match status" value="1"/>
</dbReference>
<evidence type="ECO:0000259" key="3">
    <source>
        <dbReference type="PROSITE" id="PS50021"/>
    </source>
</evidence>
<feature type="compositionally biased region" description="Basic and acidic residues" evidence="2">
    <location>
        <begin position="1096"/>
        <end position="1116"/>
    </location>
</feature>
<dbReference type="PANTHER" id="PTHR14919:SF0">
    <property type="entry name" value="SPERM FLAGELLAR PROTEIN 2"/>
    <property type="match status" value="1"/>
</dbReference>
<feature type="compositionally biased region" description="Basic and acidic residues" evidence="2">
    <location>
        <begin position="349"/>
        <end position="363"/>
    </location>
</feature>
<dbReference type="InterPro" id="IPR054517">
    <property type="entry name" value="SPEF2_D5"/>
</dbReference>
<dbReference type="SUPFAM" id="SSF52540">
    <property type="entry name" value="P-loop containing nucleoside triphosphate hydrolases"/>
    <property type="match status" value="1"/>
</dbReference>
<reference evidence="4 5" key="1">
    <citation type="submission" date="2014-06" db="EMBL/GenBank/DDBJ databases">
        <authorList>
            <person name="Swart Estienne"/>
        </authorList>
    </citation>
    <scope>NUCLEOTIDE SEQUENCE [LARGE SCALE GENOMIC DNA]</scope>
    <source>
        <strain evidence="4 5">130c</strain>
    </source>
</reference>
<accession>A0A078A6K8</accession>
<dbReference type="Gene3D" id="3.40.50.300">
    <property type="entry name" value="P-loop containing nucleotide triphosphate hydrolases"/>
    <property type="match status" value="1"/>
</dbReference>
<proteinExistence type="predicted"/>
<feature type="coiled-coil region" evidence="1">
    <location>
        <begin position="1134"/>
        <end position="1172"/>
    </location>
</feature>
<sequence length="1698" mass="198870">MASDLLLNWLNNEIELSHPVKDFEKDFANGYLFGELLYKFNQQSNFKSFSKKSDVASNLENFNKLFPTLRNLKVKFDSDMVDNIIKQQRGSALRLLYQLKMVLEKVYPPTDIAVLRKTGKMGDNQPALKIAHSKDKYDEHAQKFFQNRLQELNKPQKVLNMEKHLDKFDQEKQRQEDQAKRFHSEEMDAKDKMRQETRRAQINKIQRNAGFMEEWQQKGVEDWKKNQSIKKDREKRQLEFEYKQAEKYNNLTVKKIDEANKEVNDGIGQFEQTLKNIGINPKVRKDDADRAVHEHLTQSPLKSSAKGSRFASMTKQTQLPPLNNTIGGASKTNLMTLGGGMTLSSTGLKTKDKKTVTEKNRKDRERRRRKMIVDQGKTHIEMEQKRKEAQIIERMKRQAKQEEELQYESWRTNQCKNVIIEDRKLREARYEKRRELDQQTAIWREEEMMKSLRDQMQREMEIFQERDQEMRIVHKQSKREKRNEFGYQLFDAIFDIANEAYIHQQKQDSEDIDSRCWHEWLQLFVADLPISKDDTMIERDFMQDSMKEVISANLDQVELEDYLKNQGQWPEALIAENQPNLEQFLTGQTESAPAAGAKGGKAPAPSKAAAADQIVLEEGDTELPLQAPNNYLLGDALELIINMNFDQRENHKKPKMPSYLNLKLCFVGYAFAGKKTQANKLKEVFGNLDIYYLNDLVSQAVSFFEQNPESIQRALQQNSEEEAIQDDLEISEDSEIDEELNAEEDFRQCGQDISELLKEGIEITDDIYVRLFIAKLRLTYPHKSKKQLRRELKSKVEKEREITQKIQTVENEIQELNGGGNGENPGGSRRRRKKDPVQLQDELDKLNKELQTAQAQDSKGWILVDFPATFAQAKLLEQALSGYVPPQEQDKIDREAQIEEAFLLVQPNAKEVPPKKLLKSGLDAVIWIDCSRDECMRRALGRRFDNVNEKVYHIEDQTPLTTNAPLCERLQPMDEEDNSEATLIDRWISYDQNAQGLENWLKQFGLNSKKGEARDFQILNKVSGDLDQDSLHKEIIQVIQKIQHKKSKQEVKIKKRILEKIIQTEIEEAEKQRIALEEEEERKRKEAEGGDQQPGEEIKKEEGKVDKPEPATDRIGLKQAAPDNIDNDFKPVIMDAWQQLCQNYKQQMKKVFRQVRDQRERLTENFSTIQNQFLKFLHRPDQKQEKLDQFIKEFNEFSDQYPDLREDEQTKDELHQRVDILSDELWEIIEERKEQHIEERKKIMESGWVEYELTFAVSSAQLLMQSEVDKFKASVQLLHDYYHAFEDKLIPEAPQFFTQDLVADGEELPPVESLPEGADSSNIDQYQYPRLDKLFEKALKTQVVQDVTQLSSQNQDKKGAPPKGKDPKKPAEEEKPVEDSQYVRDMRAAIKVEKSILRYRLTQIRNWTLKRLREMRQKAIKVYLKLEDWIQVSNKTENDAIDEMSIVIKRAIEDEKKIQDELRVKFMDFCVDEKIMNYIEPPPEKLPALEEVRHDRFSISQLSTLVNELEHLAKQHGNGSNNVPNKVIVDLFVRKLENSKNLGDEGSLPVEWTNYTEYDIQNMARNLDKQCTGSIDWRQIATYIILLKSSIPTDKHLETYRAEFKGKDDLHNKQNFLQAQAWFDETEYSQDRDYSIPFPRVHLIKDLLFRVNKTVKESGEECISLKKYFKILKSKELTMFKRNIKIYSDILITQLSDQ</sequence>
<evidence type="ECO:0000313" key="5">
    <source>
        <dbReference type="Proteomes" id="UP000039865"/>
    </source>
</evidence>
<protein>
    <submittedName>
        <fullName evidence="4">Sperm flagellar protein 2</fullName>
    </submittedName>
</protein>
<dbReference type="Pfam" id="PF06294">
    <property type="entry name" value="CH_2"/>
    <property type="match status" value="1"/>
</dbReference>
<feature type="region of interest" description="Disordered" evidence="2">
    <location>
        <begin position="1346"/>
        <end position="1380"/>
    </location>
</feature>
<dbReference type="OMA" id="IMETKQQ"/>
<evidence type="ECO:0000256" key="2">
    <source>
        <dbReference type="SAM" id="MobiDB-lite"/>
    </source>
</evidence>
<dbReference type="InParanoid" id="A0A078A6K8"/>
<dbReference type="EMBL" id="CCKQ01005216">
    <property type="protein sequence ID" value="CDW76374.1"/>
    <property type="molecule type" value="Genomic_DNA"/>
</dbReference>
<dbReference type="PANTHER" id="PTHR14919">
    <property type="entry name" value="KPL2-RELATED"/>
    <property type="match status" value="1"/>
</dbReference>
<dbReference type="InterPro" id="IPR036872">
    <property type="entry name" value="CH_dom_sf"/>
</dbReference>
<dbReference type="OrthoDB" id="62528at2759"/>
<feature type="domain" description="Calponin-homology (CH)" evidence="3">
    <location>
        <begin position="1"/>
        <end position="104"/>
    </location>
</feature>
<dbReference type="InterPro" id="IPR027417">
    <property type="entry name" value="P-loop_NTPase"/>
</dbReference>
<feature type="region of interest" description="Disordered" evidence="2">
    <location>
        <begin position="811"/>
        <end position="836"/>
    </location>
</feature>
<dbReference type="GO" id="GO:0005737">
    <property type="term" value="C:cytoplasm"/>
    <property type="evidence" value="ECO:0007669"/>
    <property type="project" value="UniProtKB-ARBA"/>
</dbReference>
<name>A0A078A6K8_STYLE</name>
<keyword evidence="4" id="KW-0966">Cell projection</keyword>
<dbReference type="Gene3D" id="1.10.418.10">
    <property type="entry name" value="Calponin-like domain"/>
    <property type="match status" value="1"/>
</dbReference>
<dbReference type="PROSITE" id="PS50021">
    <property type="entry name" value="CH"/>
    <property type="match status" value="1"/>
</dbReference>
<keyword evidence="5" id="KW-1185">Reference proteome</keyword>
<keyword evidence="1" id="KW-0175">Coiled coil</keyword>
<dbReference type="InterPro" id="IPR001715">
    <property type="entry name" value="CH_dom"/>
</dbReference>
<keyword evidence="4" id="KW-0969">Cilium</keyword>
<dbReference type="InterPro" id="IPR010441">
    <property type="entry name" value="CH_2"/>
</dbReference>
<gene>
    <name evidence="4" type="primary">Contig2478.g2664</name>
    <name evidence="4" type="ORF">STYLEM_5374</name>
</gene>
<keyword evidence="4" id="KW-0282">Flagellum</keyword>
<feature type="region of interest" description="Disordered" evidence="2">
    <location>
        <begin position="341"/>
        <end position="366"/>
    </location>
</feature>
<dbReference type="Pfam" id="PF22946">
    <property type="entry name" value="SPEF2_D5"/>
    <property type="match status" value="1"/>
</dbReference>
<evidence type="ECO:0000256" key="1">
    <source>
        <dbReference type="SAM" id="Coils"/>
    </source>
</evidence>
<feature type="compositionally biased region" description="Basic and acidic residues" evidence="2">
    <location>
        <begin position="1078"/>
        <end position="1088"/>
    </location>
</feature>